<evidence type="ECO:0000256" key="4">
    <source>
        <dbReference type="ARBA" id="ARBA00023295"/>
    </source>
</evidence>
<dbReference type="GO" id="GO:0016052">
    <property type="term" value="P:carbohydrate catabolic process"/>
    <property type="evidence" value="ECO:0007669"/>
    <property type="project" value="TreeGrafter"/>
</dbReference>
<dbReference type="Gene3D" id="3.20.20.80">
    <property type="entry name" value="Glycosidases"/>
    <property type="match status" value="1"/>
</dbReference>
<protein>
    <recommendedName>
        <fullName evidence="2">beta-glucosidase</fullName>
        <ecNumber evidence="2">3.2.1.21</ecNumber>
    </recommendedName>
</protein>
<reference evidence="5" key="1">
    <citation type="journal article" date="2014" name="Front. Microbiol.">
        <title>High frequency of phylogenetically diverse reductive dehalogenase-homologous genes in deep subseafloor sedimentary metagenomes.</title>
        <authorList>
            <person name="Kawai M."/>
            <person name="Futagami T."/>
            <person name="Toyoda A."/>
            <person name="Takaki Y."/>
            <person name="Nishi S."/>
            <person name="Hori S."/>
            <person name="Arai W."/>
            <person name="Tsubouchi T."/>
            <person name="Morono Y."/>
            <person name="Uchiyama I."/>
            <person name="Ito T."/>
            <person name="Fujiyama A."/>
            <person name="Inagaki F."/>
            <person name="Takami H."/>
        </authorList>
    </citation>
    <scope>NUCLEOTIDE SEQUENCE</scope>
    <source>
        <strain evidence="5">Expedition CK06-06</strain>
    </source>
</reference>
<evidence type="ECO:0000256" key="2">
    <source>
        <dbReference type="ARBA" id="ARBA00012744"/>
    </source>
</evidence>
<evidence type="ECO:0000256" key="3">
    <source>
        <dbReference type="ARBA" id="ARBA00022801"/>
    </source>
</evidence>
<name>X0YQE5_9ZZZZ</name>
<gene>
    <name evidence="5" type="ORF">S01H4_09719</name>
</gene>
<evidence type="ECO:0000256" key="1">
    <source>
        <dbReference type="ARBA" id="ARBA00010838"/>
    </source>
</evidence>
<dbReference type="SUPFAM" id="SSF51445">
    <property type="entry name" value="(Trans)glycosidases"/>
    <property type="match status" value="1"/>
</dbReference>
<proteinExistence type="inferred from homology"/>
<dbReference type="PANTHER" id="PTHR10353">
    <property type="entry name" value="GLYCOSYL HYDROLASE"/>
    <property type="match status" value="1"/>
</dbReference>
<dbReference type="PROSITE" id="PS00572">
    <property type="entry name" value="GLYCOSYL_HYDROL_F1_1"/>
    <property type="match status" value="1"/>
</dbReference>
<keyword evidence="3" id="KW-0378">Hydrolase</keyword>
<dbReference type="EMBL" id="BART01003571">
    <property type="protein sequence ID" value="GAG58474.1"/>
    <property type="molecule type" value="Genomic_DNA"/>
</dbReference>
<accession>X0YQE5</accession>
<dbReference type="PANTHER" id="PTHR10353:SF36">
    <property type="entry name" value="LP05116P"/>
    <property type="match status" value="1"/>
</dbReference>
<dbReference type="PRINTS" id="PR00131">
    <property type="entry name" value="GLHYDRLASE1"/>
</dbReference>
<comment type="caution">
    <text evidence="5">The sequence shown here is derived from an EMBL/GenBank/DDBJ whole genome shotgun (WGS) entry which is preliminary data.</text>
</comment>
<keyword evidence="4" id="KW-0326">Glycosidase</keyword>
<feature type="non-terminal residue" evidence="5">
    <location>
        <position position="1"/>
    </location>
</feature>
<sequence length="154" mass="18396">VNYYSRALVKFFQDSKLNCQSVKGDLKKTAMGWEIYPQGLYDLIVRLRKEYTQLPIYITENGAAFNDTLSEEKQIKDVERIDYIKRHLMKIADLNQQGADIRGYYLWSLMDNFEWTYGYSKRFGIVYVDFKTQERILKDSALWYKDVIKNRSIE</sequence>
<dbReference type="GO" id="GO:0005829">
    <property type="term" value="C:cytosol"/>
    <property type="evidence" value="ECO:0007669"/>
    <property type="project" value="TreeGrafter"/>
</dbReference>
<organism evidence="5">
    <name type="scientific">marine sediment metagenome</name>
    <dbReference type="NCBI Taxonomy" id="412755"/>
    <lineage>
        <taxon>unclassified sequences</taxon>
        <taxon>metagenomes</taxon>
        <taxon>ecological metagenomes</taxon>
    </lineage>
</organism>
<dbReference type="Pfam" id="PF00232">
    <property type="entry name" value="Glyco_hydro_1"/>
    <property type="match status" value="1"/>
</dbReference>
<dbReference type="InterPro" id="IPR017853">
    <property type="entry name" value="GH"/>
</dbReference>
<evidence type="ECO:0000313" key="5">
    <source>
        <dbReference type="EMBL" id="GAG58474.1"/>
    </source>
</evidence>
<dbReference type="AlphaFoldDB" id="X0YQE5"/>
<dbReference type="InterPro" id="IPR018120">
    <property type="entry name" value="Glyco_hydro_1_AS"/>
</dbReference>
<dbReference type="InterPro" id="IPR001360">
    <property type="entry name" value="Glyco_hydro_1"/>
</dbReference>
<dbReference type="GO" id="GO:0008422">
    <property type="term" value="F:beta-glucosidase activity"/>
    <property type="evidence" value="ECO:0007669"/>
    <property type="project" value="TreeGrafter"/>
</dbReference>
<comment type="similarity">
    <text evidence="1">Belongs to the glycosyl hydrolase 1 family.</text>
</comment>
<dbReference type="EC" id="3.2.1.21" evidence="2"/>